<name>X0T0F0_9ZZZZ</name>
<accession>X0T0F0</accession>
<proteinExistence type="predicted"/>
<evidence type="ECO:0000313" key="1">
    <source>
        <dbReference type="EMBL" id="GAF69505.1"/>
    </source>
</evidence>
<comment type="caution">
    <text evidence="1">The sequence shown here is derived from an EMBL/GenBank/DDBJ whole genome shotgun (WGS) entry which is preliminary data.</text>
</comment>
<reference evidence="1" key="1">
    <citation type="journal article" date="2014" name="Front. Microbiol.">
        <title>High frequency of phylogenetically diverse reductive dehalogenase-homologous genes in deep subseafloor sedimentary metagenomes.</title>
        <authorList>
            <person name="Kawai M."/>
            <person name="Futagami T."/>
            <person name="Toyoda A."/>
            <person name="Takaki Y."/>
            <person name="Nishi S."/>
            <person name="Hori S."/>
            <person name="Arai W."/>
            <person name="Tsubouchi T."/>
            <person name="Morono Y."/>
            <person name="Uchiyama I."/>
            <person name="Ito T."/>
            <person name="Fujiyama A."/>
            <person name="Inagaki F."/>
            <person name="Takami H."/>
        </authorList>
    </citation>
    <scope>NUCLEOTIDE SEQUENCE</scope>
    <source>
        <strain evidence="1">Expedition CK06-06</strain>
    </source>
</reference>
<protein>
    <submittedName>
        <fullName evidence="1">Uncharacterized protein</fullName>
    </submittedName>
</protein>
<gene>
    <name evidence="1" type="ORF">S01H1_17148</name>
</gene>
<sequence>MMSFPSENLAINGIENPTIYECHKKDFDYIREKLSVIRDLNINDKLGYDENDVLYIDKYQWGQYFRRVWYGQSRRKTEKYLDRIFTELMQYLDKYLKFLDTTPDFIVKTIDKRYKTLTGEICQFINDIIVGLYNLKKTYPEYKELKCRVDSIIMTLVDFKDKVKKNEELLRAENIIHERALSF</sequence>
<dbReference type="EMBL" id="BARS01009074">
    <property type="protein sequence ID" value="GAF69505.1"/>
    <property type="molecule type" value="Genomic_DNA"/>
</dbReference>
<organism evidence="1">
    <name type="scientific">marine sediment metagenome</name>
    <dbReference type="NCBI Taxonomy" id="412755"/>
    <lineage>
        <taxon>unclassified sequences</taxon>
        <taxon>metagenomes</taxon>
        <taxon>ecological metagenomes</taxon>
    </lineage>
</organism>
<dbReference type="AlphaFoldDB" id="X0T0F0"/>